<proteinExistence type="predicted"/>
<name>A0A9P9F3K8_9HYPO</name>
<keyword evidence="3" id="KW-1185">Reference proteome</keyword>
<feature type="compositionally biased region" description="Polar residues" evidence="1">
    <location>
        <begin position="85"/>
        <end position="106"/>
    </location>
</feature>
<gene>
    <name evidence="2" type="ORF">B0J13DRAFT_288842</name>
</gene>
<sequence length="113" mass="11616">MGEKTDLFLGLVGRSLVRHAVVGVLTAGIGNVIMAVGDVMDVMDTADAVDAISAVDSTSGGGDGQVHFGSSPDVDGYLHDKQSDLHYSSPSDYNLGNTAGGQTYDQLQKAGKT</sequence>
<reference evidence="2" key="1">
    <citation type="journal article" date="2021" name="Nat. Commun.">
        <title>Genetic determinants of endophytism in the Arabidopsis root mycobiome.</title>
        <authorList>
            <person name="Mesny F."/>
            <person name="Miyauchi S."/>
            <person name="Thiergart T."/>
            <person name="Pickel B."/>
            <person name="Atanasova L."/>
            <person name="Karlsson M."/>
            <person name="Huettel B."/>
            <person name="Barry K.W."/>
            <person name="Haridas S."/>
            <person name="Chen C."/>
            <person name="Bauer D."/>
            <person name="Andreopoulos W."/>
            <person name="Pangilinan J."/>
            <person name="LaButti K."/>
            <person name="Riley R."/>
            <person name="Lipzen A."/>
            <person name="Clum A."/>
            <person name="Drula E."/>
            <person name="Henrissat B."/>
            <person name="Kohler A."/>
            <person name="Grigoriev I.V."/>
            <person name="Martin F.M."/>
            <person name="Hacquard S."/>
        </authorList>
    </citation>
    <scope>NUCLEOTIDE SEQUENCE</scope>
    <source>
        <strain evidence="2">MPI-CAGE-AT-0021</strain>
    </source>
</reference>
<dbReference type="OrthoDB" id="5099158at2759"/>
<dbReference type="EMBL" id="JAGMUU010000006">
    <property type="protein sequence ID" value="KAH7150442.1"/>
    <property type="molecule type" value="Genomic_DNA"/>
</dbReference>
<protein>
    <submittedName>
        <fullName evidence="2">Uncharacterized protein</fullName>
    </submittedName>
</protein>
<comment type="caution">
    <text evidence="2">The sequence shown here is derived from an EMBL/GenBank/DDBJ whole genome shotgun (WGS) entry which is preliminary data.</text>
</comment>
<feature type="region of interest" description="Disordered" evidence="1">
    <location>
        <begin position="57"/>
        <end position="113"/>
    </location>
</feature>
<dbReference type="AlphaFoldDB" id="A0A9P9F3K8"/>
<organism evidence="2 3">
    <name type="scientific">Dactylonectria estremocensis</name>
    <dbReference type="NCBI Taxonomy" id="1079267"/>
    <lineage>
        <taxon>Eukaryota</taxon>
        <taxon>Fungi</taxon>
        <taxon>Dikarya</taxon>
        <taxon>Ascomycota</taxon>
        <taxon>Pezizomycotina</taxon>
        <taxon>Sordariomycetes</taxon>
        <taxon>Hypocreomycetidae</taxon>
        <taxon>Hypocreales</taxon>
        <taxon>Nectriaceae</taxon>
        <taxon>Dactylonectria</taxon>
    </lineage>
</organism>
<evidence type="ECO:0000313" key="2">
    <source>
        <dbReference type="EMBL" id="KAH7150442.1"/>
    </source>
</evidence>
<evidence type="ECO:0000313" key="3">
    <source>
        <dbReference type="Proteomes" id="UP000717696"/>
    </source>
</evidence>
<accession>A0A9P9F3K8</accession>
<evidence type="ECO:0000256" key="1">
    <source>
        <dbReference type="SAM" id="MobiDB-lite"/>
    </source>
</evidence>
<dbReference type="Proteomes" id="UP000717696">
    <property type="component" value="Unassembled WGS sequence"/>
</dbReference>